<accession>A0ABU3H1F2</accession>
<sequence>MPDKKISELEITQSITGDDVSVLVRNGTDYQYAFSKLITYLSNNISTGNSVTFISALPQDTTGKNNDVAINATNGSFYQKRNGGWALAYSIPVNETSTGGAILYGIITPTAATGQINDTYIHTVTGEFYQKQSSSWQKVFTMQSGPPGGPGPKGDQGIPGFNGKSVLNGTINPSNTNTGTDGDFYINTTTWQIFGPKTAGNWGAGKEMTQEIDYLGNLSILKTETKTDLVSAINEVLEIAEDVDLSVPSWTVYGSVPFGKYSNGEQVPAAESAYYQYKEAYTNVAHPNYIAPLTSLTVTAKLAGTSTNQPTSTIEVGQVLDFTASTTFTKNDAGNATALSITKKVGNGATNEIGTTEQTADNGYTIINSSIVYQATYNYLQGPIKNNELNQPDPVGRIPAGIKSASSTITPRYKIFYGAIPSGLELTSDLLRGISGGGSISFIWENGNMPISLNTGTTHRKFFVATRIGNSKTLTTAKDVQTNGDVKSIYQSGKITMSIKNGGTGDVTYDVYVYEQAVAYGEAHTHELTLS</sequence>
<evidence type="ECO:0000256" key="1">
    <source>
        <dbReference type="SAM" id="MobiDB-lite"/>
    </source>
</evidence>
<protein>
    <recommendedName>
        <fullName evidence="4">Collagen-like protein</fullName>
    </recommendedName>
</protein>
<reference evidence="3" key="1">
    <citation type="submission" date="2023-07" db="EMBL/GenBank/DDBJ databases">
        <title>Functional and genomic diversity of the sorghum phyllosphere microbiome.</title>
        <authorList>
            <person name="Shade A."/>
        </authorList>
    </citation>
    <scope>NUCLEOTIDE SEQUENCE [LARGE SCALE GENOMIC DNA]</scope>
    <source>
        <strain evidence="3">SORGH_AS_0422</strain>
    </source>
</reference>
<feature type="compositionally biased region" description="Polar residues" evidence="1">
    <location>
        <begin position="165"/>
        <end position="179"/>
    </location>
</feature>
<organism evidence="2 3">
    <name type="scientific">Mucilaginibacter terrae</name>
    <dbReference type="NCBI Taxonomy" id="1955052"/>
    <lineage>
        <taxon>Bacteria</taxon>
        <taxon>Pseudomonadati</taxon>
        <taxon>Bacteroidota</taxon>
        <taxon>Sphingobacteriia</taxon>
        <taxon>Sphingobacteriales</taxon>
        <taxon>Sphingobacteriaceae</taxon>
        <taxon>Mucilaginibacter</taxon>
    </lineage>
</organism>
<name>A0ABU3H1F2_9SPHI</name>
<comment type="caution">
    <text evidence="2">The sequence shown here is derived from an EMBL/GenBank/DDBJ whole genome shotgun (WGS) entry which is preliminary data.</text>
</comment>
<dbReference type="EMBL" id="JAVLVU010000001">
    <property type="protein sequence ID" value="MDT3405097.1"/>
    <property type="molecule type" value="Genomic_DNA"/>
</dbReference>
<evidence type="ECO:0000313" key="3">
    <source>
        <dbReference type="Proteomes" id="UP001258315"/>
    </source>
</evidence>
<dbReference type="RefSeq" id="WP_311953207.1">
    <property type="nucleotide sequence ID" value="NZ_JAVLVU010000001.1"/>
</dbReference>
<keyword evidence="3" id="KW-1185">Reference proteome</keyword>
<evidence type="ECO:0008006" key="4">
    <source>
        <dbReference type="Google" id="ProtNLM"/>
    </source>
</evidence>
<dbReference type="Proteomes" id="UP001258315">
    <property type="component" value="Unassembled WGS sequence"/>
</dbReference>
<feature type="region of interest" description="Disordered" evidence="1">
    <location>
        <begin position="142"/>
        <end position="179"/>
    </location>
</feature>
<proteinExistence type="predicted"/>
<gene>
    <name evidence="2" type="ORF">QE417_004169</name>
</gene>
<evidence type="ECO:0000313" key="2">
    <source>
        <dbReference type="EMBL" id="MDT3405097.1"/>
    </source>
</evidence>